<reference evidence="2" key="1">
    <citation type="journal article" date="2018" name="PLoS Negl. Trop. Dis.">
        <title>Sialome diversity of ticks revealed by RNAseq of single tick salivary glands.</title>
        <authorList>
            <person name="Perner J."/>
            <person name="Kropackova S."/>
            <person name="Kopacek P."/>
            <person name="Ribeiro J.M."/>
        </authorList>
    </citation>
    <scope>NUCLEOTIDE SEQUENCE</scope>
    <source>
        <strain evidence="2">Siblings of single egg batch collected in Ceske Budejovice</strain>
        <tissue evidence="2">Salivary glands</tissue>
    </source>
</reference>
<dbReference type="EMBL" id="GEGO01006991">
    <property type="protein sequence ID" value="JAR88413.1"/>
    <property type="molecule type" value="Transcribed_RNA"/>
</dbReference>
<name>A0A147BCB3_IXORI</name>
<feature type="region of interest" description="Disordered" evidence="1">
    <location>
        <begin position="32"/>
        <end position="53"/>
    </location>
</feature>
<accession>A0A147BCB3</accession>
<feature type="compositionally biased region" description="Low complexity" evidence="1">
    <location>
        <begin position="40"/>
        <end position="53"/>
    </location>
</feature>
<organism evidence="2">
    <name type="scientific">Ixodes ricinus</name>
    <name type="common">Common tick</name>
    <name type="synonym">Acarus ricinus</name>
    <dbReference type="NCBI Taxonomy" id="34613"/>
    <lineage>
        <taxon>Eukaryota</taxon>
        <taxon>Metazoa</taxon>
        <taxon>Ecdysozoa</taxon>
        <taxon>Arthropoda</taxon>
        <taxon>Chelicerata</taxon>
        <taxon>Arachnida</taxon>
        <taxon>Acari</taxon>
        <taxon>Parasitiformes</taxon>
        <taxon>Ixodida</taxon>
        <taxon>Ixodoidea</taxon>
        <taxon>Ixodidae</taxon>
        <taxon>Ixodinae</taxon>
        <taxon>Ixodes</taxon>
    </lineage>
</organism>
<evidence type="ECO:0000256" key="1">
    <source>
        <dbReference type="SAM" id="MobiDB-lite"/>
    </source>
</evidence>
<dbReference type="AlphaFoldDB" id="A0A147BCB3"/>
<protein>
    <submittedName>
        <fullName evidence="2">Uncharacterized protein</fullName>
    </submittedName>
</protein>
<feature type="non-terminal residue" evidence="2">
    <location>
        <position position="1"/>
    </location>
</feature>
<proteinExistence type="predicted"/>
<evidence type="ECO:0000313" key="2">
    <source>
        <dbReference type="EMBL" id="JAR88413.1"/>
    </source>
</evidence>
<sequence>ALAALPTAAPVTARRRHCPGWGRPSCRHKIGLGKGQGIVNSRGSQSSQPSSRNRVLKSSCYTLNGSSRIGLSVLHVVFMASLRRGLCGRAVHWKLLKCCGVIPKMASRWMEMNGMIGTPHLHQM</sequence>
<feature type="non-terminal residue" evidence="2">
    <location>
        <position position="124"/>
    </location>
</feature>